<name>A0ABR4QG08_9CEST</name>
<organism evidence="2 3">
    <name type="scientific">Taenia crassiceps</name>
    <dbReference type="NCBI Taxonomy" id="6207"/>
    <lineage>
        <taxon>Eukaryota</taxon>
        <taxon>Metazoa</taxon>
        <taxon>Spiralia</taxon>
        <taxon>Lophotrochozoa</taxon>
        <taxon>Platyhelminthes</taxon>
        <taxon>Cestoda</taxon>
        <taxon>Eucestoda</taxon>
        <taxon>Cyclophyllidea</taxon>
        <taxon>Taeniidae</taxon>
        <taxon>Taenia</taxon>
    </lineage>
</organism>
<protein>
    <submittedName>
        <fullName evidence="2">ADP-ribose glycohydrolase MACROD2</fullName>
    </submittedName>
</protein>
<dbReference type="InterPro" id="IPR002589">
    <property type="entry name" value="Macro_dom"/>
</dbReference>
<dbReference type="PANTHER" id="PTHR11106">
    <property type="entry name" value="GANGLIOSIDE INDUCED DIFFERENTIATION ASSOCIATED PROTEIN 2-RELATED"/>
    <property type="match status" value="1"/>
</dbReference>
<evidence type="ECO:0000313" key="2">
    <source>
        <dbReference type="EMBL" id="KAL5108525.1"/>
    </source>
</evidence>
<dbReference type="Proteomes" id="UP001651158">
    <property type="component" value="Unassembled WGS sequence"/>
</dbReference>
<dbReference type="PROSITE" id="PS51154">
    <property type="entry name" value="MACRO"/>
    <property type="match status" value="1"/>
</dbReference>
<accession>A0ABR4QG08</accession>
<proteinExistence type="predicted"/>
<sequence>MCTVGPWNGSAEVLRSCYNTVMRLCTENGIKTVAFPCIATGIYGFPNAPAAQIAVRTVWDYLEKHDDVSTWLFEWGRRDAEEALRAAPDHQLFDYHIH</sequence>
<dbReference type="EMBL" id="JAKROA010000003">
    <property type="protein sequence ID" value="KAL5108525.1"/>
    <property type="molecule type" value="Genomic_DNA"/>
</dbReference>
<dbReference type="Gene3D" id="3.40.220.10">
    <property type="entry name" value="Leucine Aminopeptidase, subunit E, domain 1"/>
    <property type="match status" value="1"/>
</dbReference>
<comment type="caution">
    <text evidence="2">The sequence shown here is derived from an EMBL/GenBank/DDBJ whole genome shotgun (WGS) entry which is preliminary data.</text>
</comment>
<reference evidence="2 3" key="1">
    <citation type="journal article" date="2022" name="Front. Cell. Infect. Microbiol.">
        <title>The Genomes of Two Strains of Taenia crassiceps the Animal Model for the Study of Human Cysticercosis.</title>
        <authorList>
            <person name="Bobes R.J."/>
            <person name="Estrada K."/>
            <person name="Rios-Valencia D.G."/>
            <person name="Calderon-Gallegos A."/>
            <person name="de la Torre P."/>
            <person name="Carrero J.C."/>
            <person name="Sanchez-Flores A."/>
            <person name="Laclette J.P."/>
        </authorList>
    </citation>
    <scope>NUCLEOTIDE SEQUENCE [LARGE SCALE GENOMIC DNA]</scope>
    <source>
        <strain evidence="2">WFUcys</strain>
    </source>
</reference>
<dbReference type="Pfam" id="PF01661">
    <property type="entry name" value="Macro"/>
    <property type="match status" value="1"/>
</dbReference>
<dbReference type="InterPro" id="IPR043472">
    <property type="entry name" value="Macro_dom-like"/>
</dbReference>
<dbReference type="PANTHER" id="PTHR11106:SF27">
    <property type="entry name" value="MACRO DOMAIN-CONTAINING PROTEIN"/>
    <property type="match status" value="1"/>
</dbReference>
<evidence type="ECO:0000259" key="1">
    <source>
        <dbReference type="PROSITE" id="PS51154"/>
    </source>
</evidence>
<gene>
    <name evidence="2" type="ORF">TcWFU_001728</name>
</gene>
<dbReference type="SUPFAM" id="SSF52949">
    <property type="entry name" value="Macro domain-like"/>
    <property type="match status" value="1"/>
</dbReference>
<evidence type="ECO:0000313" key="3">
    <source>
        <dbReference type="Proteomes" id="UP001651158"/>
    </source>
</evidence>
<keyword evidence="3" id="KW-1185">Reference proteome</keyword>
<feature type="domain" description="Macro" evidence="1">
    <location>
        <begin position="1"/>
        <end position="98"/>
    </location>
</feature>